<keyword evidence="2" id="KW-1185">Reference proteome</keyword>
<dbReference type="AlphaFoldDB" id="A0A967EE11"/>
<dbReference type="Pfam" id="PF08238">
    <property type="entry name" value="Sel1"/>
    <property type="match status" value="4"/>
</dbReference>
<dbReference type="Gene3D" id="1.25.40.10">
    <property type="entry name" value="Tetratricopeptide repeat domain"/>
    <property type="match status" value="1"/>
</dbReference>
<dbReference type="PANTHER" id="PTHR11102:SF160">
    <property type="entry name" value="ERAD-ASSOCIATED E3 UBIQUITIN-PROTEIN LIGASE COMPONENT HRD3"/>
    <property type="match status" value="1"/>
</dbReference>
<dbReference type="PANTHER" id="PTHR11102">
    <property type="entry name" value="SEL-1-LIKE PROTEIN"/>
    <property type="match status" value="1"/>
</dbReference>
<evidence type="ECO:0000313" key="1">
    <source>
        <dbReference type="EMBL" id="NHO54565.1"/>
    </source>
</evidence>
<dbReference type="EMBL" id="WOTH01000026">
    <property type="protein sequence ID" value="NHO54565.1"/>
    <property type="molecule type" value="Genomic_DNA"/>
</dbReference>
<protein>
    <submittedName>
        <fullName evidence="1">Sel1 repeat family protein</fullName>
    </submittedName>
</protein>
<dbReference type="InterPro" id="IPR011990">
    <property type="entry name" value="TPR-like_helical_dom_sf"/>
</dbReference>
<proteinExistence type="predicted"/>
<dbReference type="InterPro" id="IPR019734">
    <property type="entry name" value="TPR_rpt"/>
</dbReference>
<dbReference type="Proteomes" id="UP000597459">
    <property type="component" value="Unassembled WGS sequence"/>
</dbReference>
<dbReference type="SUPFAM" id="SSF81901">
    <property type="entry name" value="HCP-like"/>
    <property type="match status" value="1"/>
</dbReference>
<gene>
    <name evidence="1" type="ORF">GOB87_11500</name>
</gene>
<sequence length="222" mass="24356">MLQMKTQDDASGLSLSVESFLALGQISLNQGNLGQAFIMFEAAARSGDVRAVNMLGRAFAMGWGTARNPVMAAQCFQEAARAGYGWAMFNLADLYMQQSALERNIHRAAELYFSAARLGVIKALNMLGLLYEEGLEGAPDIAMAFRLFQMAAEVGDCWGCLNLGRLYLERKQFEQAAFWLDHAISIGFDDVYRGVALLVGGAPCHFALEKVLERVQCLHETA</sequence>
<comment type="caution">
    <text evidence="1">The sequence shown here is derived from an EMBL/GenBank/DDBJ whole genome shotgun (WGS) entry which is preliminary data.</text>
</comment>
<dbReference type="InterPro" id="IPR006597">
    <property type="entry name" value="Sel1-like"/>
</dbReference>
<name>A0A967EE11_9PROT</name>
<dbReference type="Pfam" id="PF13181">
    <property type="entry name" value="TPR_8"/>
    <property type="match status" value="1"/>
</dbReference>
<reference evidence="1" key="1">
    <citation type="submission" date="2019-11" db="EMBL/GenBank/DDBJ databases">
        <title>Description of new Acetobacter species.</title>
        <authorList>
            <person name="Cleenwerck I."/>
            <person name="Sombolestani A.S."/>
        </authorList>
    </citation>
    <scope>NUCLEOTIDE SEQUENCE</scope>
    <source>
        <strain evidence="1">LMG 1626</strain>
    </source>
</reference>
<organism evidence="1 2">
    <name type="scientific">Acetobacter estunensis</name>
    <dbReference type="NCBI Taxonomy" id="104097"/>
    <lineage>
        <taxon>Bacteria</taxon>
        <taxon>Pseudomonadati</taxon>
        <taxon>Pseudomonadota</taxon>
        <taxon>Alphaproteobacteria</taxon>
        <taxon>Acetobacterales</taxon>
        <taxon>Acetobacteraceae</taxon>
        <taxon>Acetobacter</taxon>
    </lineage>
</organism>
<dbReference type="SMART" id="SM00671">
    <property type="entry name" value="SEL1"/>
    <property type="match status" value="5"/>
</dbReference>
<dbReference type="InterPro" id="IPR050767">
    <property type="entry name" value="Sel1_AlgK"/>
</dbReference>
<evidence type="ECO:0000313" key="2">
    <source>
        <dbReference type="Proteomes" id="UP000597459"/>
    </source>
</evidence>
<accession>A0A967EE11</accession>